<keyword evidence="2" id="KW-1185">Reference proteome</keyword>
<dbReference type="RefSeq" id="WP_093105958.1">
    <property type="nucleotide sequence ID" value="NZ_FNOS01000002.1"/>
</dbReference>
<sequence length="118" mass="13405">MNKVTLTKQQAEALQSMLRDGCEKENVIKFLAREDKFVSEVHEPLNNMPILEIAAAIINGYDVEQTPEEKLKDYYDEHNIDNFINDDFSGPINVAKGRRDGILKTLAVLDIEIEGINK</sequence>
<dbReference type="Proteomes" id="UP000198647">
    <property type="component" value="Unassembled WGS sequence"/>
</dbReference>
<comment type="caution">
    <text evidence="1">The sequence shown here is derived from an EMBL/GenBank/DDBJ whole genome shotgun (WGS) entry which is preliminary data.</text>
</comment>
<reference evidence="1 2" key="1">
    <citation type="submission" date="2016-10" db="EMBL/GenBank/DDBJ databases">
        <authorList>
            <person name="Varghese N."/>
            <person name="Submissions S."/>
        </authorList>
    </citation>
    <scope>NUCLEOTIDE SEQUENCE [LARGE SCALE GENOMIC DNA]</scope>
    <source>
        <strain evidence="1 2">DSM 20748</strain>
    </source>
</reference>
<evidence type="ECO:0008006" key="3">
    <source>
        <dbReference type="Google" id="ProtNLM"/>
    </source>
</evidence>
<name>A0A1H3DFI9_9BACI</name>
<protein>
    <recommendedName>
        <fullName evidence="3">Phage protein</fullName>
    </recommendedName>
</protein>
<dbReference type="EMBL" id="FNOS01000002">
    <property type="protein sequence ID" value="SDX64459.1"/>
    <property type="molecule type" value="Genomic_DNA"/>
</dbReference>
<accession>A0A1H3DFI9</accession>
<gene>
    <name evidence="1" type="ORF">SAMN04488081_0924</name>
</gene>
<evidence type="ECO:0000313" key="1">
    <source>
        <dbReference type="EMBL" id="SDX64459.1"/>
    </source>
</evidence>
<proteinExistence type="predicted"/>
<evidence type="ECO:0000313" key="2">
    <source>
        <dbReference type="Proteomes" id="UP000198647"/>
    </source>
</evidence>
<organism evidence="1 2">
    <name type="scientific">Salimicrobium album</name>
    <dbReference type="NCBI Taxonomy" id="50717"/>
    <lineage>
        <taxon>Bacteria</taxon>
        <taxon>Bacillati</taxon>
        <taxon>Bacillota</taxon>
        <taxon>Bacilli</taxon>
        <taxon>Bacillales</taxon>
        <taxon>Bacillaceae</taxon>
        <taxon>Salimicrobium</taxon>
    </lineage>
</organism>